<gene>
    <name evidence="3" type="ORF">JYB88_17445</name>
</gene>
<evidence type="ECO:0000256" key="1">
    <source>
        <dbReference type="SAM" id="MobiDB-lite"/>
    </source>
</evidence>
<dbReference type="RefSeq" id="WP_207324952.1">
    <property type="nucleotide sequence ID" value="NZ_CP071504.1"/>
</dbReference>
<dbReference type="Proteomes" id="UP000663281">
    <property type="component" value="Chromosome"/>
</dbReference>
<keyword evidence="2" id="KW-0472">Membrane</keyword>
<reference evidence="3 4" key="1">
    <citation type="submission" date="2021-03" db="EMBL/GenBank/DDBJ databases">
        <title>Novel species identification of genus Shewanella.</title>
        <authorList>
            <person name="Liu G."/>
            <person name="Zhang Q."/>
        </authorList>
    </citation>
    <scope>NUCLEOTIDE SEQUENCE [LARGE SCALE GENOMIC DNA]</scope>
    <source>
        <strain evidence="3 4">FJAT-53726</strain>
    </source>
</reference>
<accession>A0A975AK26</accession>
<organism evidence="3 4">
    <name type="scientific">Shewanella cyperi</name>
    <dbReference type="NCBI Taxonomy" id="2814292"/>
    <lineage>
        <taxon>Bacteria</taxon>
        <taxon>Pseudomonadati</taxon>
        <taxon>Pseudomonadota</taxon>
        <taxon>Gammaproteobacteria</taxon>
        <taxon>Alteromonadales</taxon>
        <taxon>Shewanellaceae</taxon>
        <taxon>Shewanella</taxon>
    </lineage>
</organism>
<protein>
    <submittedName>
        <fullName evidence="3">Uncharacterized protein</fullName>
    </submittedName>
</protein>
<dbReference type="KEGG" id="scyp:JYB88_17445"/>
<keyword evidence="4" id="KW-1185">Reference proteome</keyword>
<feature type="region of interest" description="Disordered" evidence="1">
    <location>
        <begin position="79"/>
        <end position="102"/>
    </location>
</feature>
<feature type="transmembrane region" description="Helical" evidence="2">
    <location>
        <begin position="22"/>
        <end position="54"/>
    </location>
</feature>
<evidence type="ECO:0000313" key="3">
    <source>
        <dbReference type="EMBL" id="QSX29937.1"/>
    </source>
</evidence>
<sequence length="102" mass="11186">MIYSQFQAHQPFANRFAGARGLLMFAAGIAVLALGLILLPLLFLAAAISTLVLATFGRQWLKGKLAARQASHDGSAFGRFRFDDSFQPRPHQGRTFDHDPAD</sequence>
<dbReference type="AlphaFoldDB" id="A0A975AK26"/>
<name>A0A975AK26_9GAMM</name>
<keyword evidence="2" id="KW-1133">Transmembrane helix</keyword>
<proteinExistence type="predicted"/>
<evidence type="ECO:0000256" key="2">
    <source>
        <dbReference type="SAM" id="Phobius"/>
    </source>
</evidence>
<evidence type="ECO:0000313" key="4">
    <source>
        <dbReference type="Proteomes" id="UP000663281"/>
    </source>
</evidence>
<keyword evidence="2" id="KW-0812">Transmembrane</keyword>
<dbReference type="EMBL" id="CP071504">
    <property type="protein sequence ID" value="QSX29937.1"/>
    <property type="molecule type" value="Genomic_DNA"/>
</dbReference>